<sequence length="78" mass="8998">MTADHSIEQTRDNTYAIDQTADQANDQNIAQRTDNTIQRTDNTKTTYQNLTSMDNRTNLDEQQQLLEMAVKKNCSFLI</sequence>
<dbReference type="Proteomes" id="UP000037069">
    <property type="component" value="Unassembled WGS sequence"/>
</dbReference>
<keyword evidence="2" id="KW-1185">Reference proteome</keyword>
<accession>A0A0L0BQS6</accession>
<evidence type="ECO:0000313" key="1">
    <source>
        <dbReference type="EMBL" id="KNC22425.1"/>
    </source>
</evidence>
<gene>
    <name evidence="1" type="ORF">FF38_08865</name>
</gene>
<dbReference type="EMBL" id="JRES01001499">
    <property type="protein sequence ID" value="KNC22425.1"/>
    <property type="molecule type" value="Genomic_DNA"/>
</dbReference>
<evidence type="ECO:0000313" key="2">
    <source>
        <dbReference type="Proteomes" id="UP000037069"/>
    </source>
</evidence>
<name>A0A0L0BQS6_LUCCU</name>
<comment type="caution">
    <text evidence="1">The sequence shown here is derived from an EMBL/GenBank/DDBJ whole genome shotgun (WGS) entry which is preliminary data.</text>
</comment>
<dbReference type="AlphaFoldDB" id="A0A0L0BQS6"/>
<organism evidence="1 2">
    <name type="scientific">Lucilia cuprina</name>
    <name type="common">Green bottle fly</name>
    <name type="synonym">Australian sheep blowfly</name>
    <dbReference type="NCBI Taxonomy" id="7375"/>
    <lineage>
        <taxon>Eukaryota</taxon>
        <taxon>Metazoa</taxon>
        <taxon>Ecdysozoa</taxon>
        <taxon>Arthropoda</taxon>
        <taxon>Hexapoda</taxon>
        <taxon>Insecta</taxon>
        <taxon>Pterygota</taxon>
        <taxon>Neoptera</taxon>
        <taxon>Endopterygota</taxon>
        <taxon>Diptera</taxon>
        <taxon>Brachycera</taxon>
        <taxon>Muscomorpha</taxon>
        <taxon>Oestroidea</taxon>
        <taxon>Calliphoridae</taxon>
        <taxon>Luciliinae</taxon>
        <taxon>Lucilia</taxon>
    </lineage>
</organism>
<proteinExistence type="predicted"/>
<protein>
    <submittedName>
        <fullName evidence="1">Uncharacterized protein</fullName>
    </submittedName>
</protein>
<reference evidence="1 2" key="1">
    <citation type="journal article" date="2015" name="Nat. Commun.">
        <title>Lucilia cuprina genome unlocks parasitic fly biology to underpin future interventions.</title>
        <authorList>
            <person name="Anstead C.A."/>
            <person name="Korhonen P.K."/>
            <person name="Young N.D."/>
            <person name="Hall R.S."/>
            <person name="Jex A.R."/>
            <person name="Murali S.C."/>
            <person name="Hughes D.S."/>
            <person name="Lee S.F."/>
            <person name="Perry T."/>
            <person name="Stroehlein A.J."/>
            <person name="Ansell B.R."/>
            <person name="Breugelmans B."/>
            <person name="Hofmann A."/>
            <person name="Qu J."/>
            <person name="Dugan S."/>
            <person name="Lee S.L."/>
            <person name="Chao H."/>
            <person name="Dinh H."/>
            <person name="Han Y."/>
            <person name="Doddapaneni H.V."/>
            <person name="Worley K.C."/>
            <person name="Muzny D.M."/>
            <person name="Ioannidis P."/>
            <person name="Waterhouse R.M."/>
            <person name="Zdobnov E.M."/>
            <person name="James P.J."/>
            <person name="Bagnall N.H."/>
            <person name="Kotze A.C."/>
            <person name="Gibbs R.A."/>
            <person name="Richards S."/>
            <person name="Batterham P."/>
            <person name="Gasser R.B."/>
        </authorList>
    </citation>
    <scope>NUCLEOTIDE SEQUENCE [LARGE SCALE GENOMIC DNA]</scope>
    <source>
        <strain evidence="1 2">LS</strain>
        <tissue evidence="1">Full body</tissue>
    </source>
</reference>